<keyword evidence="1" id="KW-0378">Hydrolase</keyword>
<sequence length="147" mass="15821">METEQIKDFFQADRFAANAGIELLEVREGYAKASLTVTPKHLNAGGRTQGGALFTLADLTLAAAANSHGTLAFSLSSNITFLRASGTGDTLIAEARERYIGRTTGCYQIDITNQDGKLVATFESSVFRMGDTLPFADKSDNIQHPQT</sequence>
<name>A0A9D1ZFG7_9BACE</name>
<evidence type="ECO:0000313" key="3">
    <source>
        <dbReference type="EMBL" id="HIY87375.1"/>
    </source>
</evidence>
<dbReference type="CDD" id="cd03443">
    <property type="entry name" value="PaaI_thioesterase"/>
    <property type="match status" value="1"/>
</dbReference>
<dbReference type="FunFam" id="3.10.129.10:FF:000084">
    <property type="entry name" value="Phenylacetic acid degradation protein PaaD"/>
    <property type="match status" value="1"/>
</dbReference>
<dbReference type="EMBL" id="DXCV01000014">
    <property type="protein sequence ID" value="HIY87375.1"/>
    <property type="molecule type" value="Genomic_DNA"/>
</dbReference>
<dbReference type="NCBIfam" id="TIGR00369">
    <property type="entry name" value="unchar_dom_1"/>
    <property type="match status" value="1"/>
</dbReference>
<dbReference type="Pfam" id="PF03061">
    <property type="entry name" value="4HBT"/>
    <property type="match status" value="1"/>
</dbReference>
<gene>
    <name evidence="3" type="ORF">H9824_01560</name>
</gene>
<accession>A0A9D1ZFG7</accession>
<evidence type="ECO:0000256" key="1">
    <source>
        <dbReference type="ARBA" id="ARBA00022801"/>
    </source>
</evidence>
<dbReference type="SUPFAM" id="SSF54637">
    <property type="entry name" value="Thioesterase/thiol ester dehydrase-isomerase"/>
    <property type="match status" value="1"/>
</dbReference>
<evidence type="ECO:0000313" key="4">
    <source>
        <dbReference type="Proteomes" id="UP000886851"/>
    </source>
</evidence>
<organism evidence="3 4">
    <name type="scientific">Candidatus Bacteroides pullicola</name>
    <dbReference type="NCBI Taxonomy" id="2838475"/>
    <lineage>
        <taxon>Bacteria</taxon>
        <taxon>Pseudomonadati</taxon>
        <taxon>Bacteroidota</taxon>
        <taxon>Bacteroidia</taxon>
        <taxon>Bacteroidales</taxon>
        <taxon>Bacteroidaceae</taxon>
        <taxon>Bacteroides</taxon>
    </lineage>
</organism>
<reference evidence="3" key="2">
    <citation type="submission" date="2021-04" db="EMBL/GenBank/DDBJ databases">
        <authorList>
            <person name="Gilroy R."/>
        </authorList>
    </citation>
    <scope>NUCLEOTIDE SEQUENCE</scope>
    <source>
        <strain evidence="3">Gambia2-208</strain>
    </source>
</reference>
<dbReference type="AlphaFoldDB" id="A0A9D1ZFG7"/>
<feature type="domain" description="Thioesterase" evidence="2">
    <location>
        <begin position="50"/>
        <end position="120"/>
    </location>
</feature>
<dbReference type="Gene3D" id="3.10.129.10">
    <property type="entry name" value="Hotdog Thioesterase"/>
    <property type="match status" value="1"/>
</dbReference>
<dbReference type="InterPro" id="IPR029069">
    <property type="entry name" value="HotDog_dom_sf"/>
</dbReference>
<comment type="caution">
    <text evidence="3">The sequence shown here is derived from an EMBL/GenBank/DDBJ whole genome shotgun (WGS) entry which is preliminary data.</text>
</comment>
<proteinExistence type="predicted"/>
<dbReference type="Proteomes" id="UP000886851">
    <property type="component" value="Unassembled WGS sequence"/>
</dbReference>
<dbReference type="InterPro" id="IPR006683">
    <property type="entry name" value="Thioestr_dom"/>
</dbReference>
<reference evidence="3" key="1">
    <citation type="journal article" date="2021" name="PeerJ">
        <title>Extensive microbial diversity within the chicken gut microbiome revealed by metagenomics and culture.</title>
        <authorList>
            <person name="Gilroy R."/>
            <person name="Ravi A."/>
            <person name="Getino M."/>
            <person name="Pursley I."/>
            <person name="Horton D.L."/>
            <person name="Alikhan N.F."/>
            <person name="Baker D."/>
            <person name="Gharbi K."/>
            <person name="Hall N."/>
            <person name="Watson M."/>
            <person name="Adriaenssens E.M."/>
            <person name="Foster-Nyarko E."/>
            <person name="Jarju S."/>
            <person name="Secka A."/>
            <person name="Antonio M."/>
            <person name="Oren A."/>
            <person name="Chaudhuri R.R."/>
            <person name="La Ragione R."/>
            <person name="Hildebrand F."/>
            <person name="Pallen M.J."/>
        </authorList>
    </citation>
    <scope>NUCLEOTIDE SEQUENCE</scope>
    <source>
        <strain evidence="3">Gambia2-208</strain>
    </source>
</reference>
<dbReference type="GO" id="GO:0016289">
    <property type="term" value="F:acyl-CoA hydrolase activity"/>
    <property type="evidence" value="ECO:0007669"/>
    <property type="project" value="TreeGrafter"/>
</dbReference>
<dbReference type="PANTHER" id="PTHR42856">
    <property type="entry name" value="ACYL-COENZYME A THIOESTERASE PAAI"/>
    <property type="match status" value="1"/>
</dbReference>
<dbReference type="InterPro" id="IPR003736">
    <property type="entry name" value="PAAI_dom"/>
</dbReference>
<dbReference type="InterPro" id="IPR052723">
    <property type="entry name" value="Acyl-CoA_thioesterase_PaaI"/>
</dbReference>
<dbReference type="PANTHER" id="PTHR42856:SF1">
    <property type="entry name" value="ACYL-COENZYME A THIOESTERASE PAAI"/>
    <property type="match status" value="1"/>
</dbReference>
<protein>
    <submittedName>
        <fullName evidence="3">PaaI family thioesterase</fullName>
    </submittedName>
</protein>
<evidence type="ECO:0000259" key="2">
    <source>
        <dbReference type="Pfam" id="PF03061"/>
    </source>
</evidence>